<keyword evidence="1" id="KW-0863">Zinc-finger</keyword>
<dbReference type="Proteomes" id="UP001162060">
    <property type="component" value="Unassembled WGS sequence"/>
</dbReference>
<keyword evidence="1" id="KW-0479">Metal-binding</keyword>
<dbReference type="InterPro" id="IPR043502">
    <property type="entry name" value="DNA/RNA_pol_sf"/>
</dbReference>
<dbReference type="EMBL" id="CAKLBY020000067">
    <property type="protein sequence ID" value="CAK7923115.1"/>
    <property type="molecule type" value="Genomic_DNA"/>
</dbReference>
<dbReference type="CDD" id="cd00303">
    <property type="entry name" value="retropepsin_like"/>
    <property type="match status" value="1"/>
</dbReference>
<sequence length="585" mass="66803">MSGPSNAELMQSMLAMMSQQQEMMRKIAEATTLEDLRLDAVKAPRYGGQVQESFALFKEQVQQYFTVRRVNWKCATMAATIIPTIGSMLVGTAEEWFVWSRSRITTVDELFFHLEQEFVPADLQIRLRDQLRNLDQGQCRDLGEFVNRFRQLMIQVRNMSDVDSIFYFTQGLKNQTRAEVEYRRCSSLSQAINVAYDFERSHFGVGTARRAQPFRRQEIRPRPRFEDARPEPTEIDNVQVVSKEECFQRKLCFYCKQPGHRLAECPTRPRKQSSSRPNVRISMIDSVQERKEEDESGIVFDQYTINAVEVHLADQQPTLLRKRGLIDGVQVTILLDCGASTNVIRPGLASRVISKHRGQLKRFDGSLTPPAELSTVEATVRMSDIEFAHMIFTESPLDADQDVIFGLPWFRTYAPQVDWISGKILHQQAHANSDGMNENGLAHPDQYNLSPVRSGPSRQLYVRRDEYAEIYMVKVSPVPTSDIISVWVYDLILEYSDVFPETLPDGLPPKRAVQFEVEMKPDAIPSSRAPFRLSKTDQEALESFVTENLKKGSVEVSNSPWVSNVFGIPKKKKKKTSDTLLIGAI</sequence>
<evidence type="ECO:0000313" key="3">
    <source>
        <dbReference type="EMBL" id="CAK7923115.1"/>
    </source>
</evidence>
<dbReference type="InterPro" id="IPR032567">
    <property type="entry name" value="RTL1-rel"/>
</dbReference>
<feature type="domain" description="CCHC-type" evidence="2">
    <location>
        <begin position="252"/>
        <end position="266"/>
    </location>
</feature>
<dbReference type="Pfam" id="PF03732">
    <property type="entry name" value="Retrotrans_gag"/>
    <property type="match status" value="1"/>
</dbReference>
<dbReference type="InterPro" id="IPR005162">
    <property type="entry name" value="Retrotrans_gag_dom"/>
</dbReference>
<dbReference type="SUPFAM" id="SSF57756">
    <property type="entry name" value="Retrovirus zinc finger-like domains"/>
    <property type="match status" value="1"/>
</dbReference>
<evidence type="ECO:0000313" key="4">
    <source>
        <dbReference type="Proteomes" id="UP001162060"/>
    </source>
</evidence>
<reference evidence="3" key="1">
    <citation type="submission" date="2024-01" db="EMBL/GenBank/DDBJ databases">
        <authorList>
            <person name="Webb A."/>
        </authorList>
    </citation>
    <scope>NUCLEOTIDE SEQUENCE</scope>
    <source>
        <strain evidence="3">Pm1</strain>
    </source>
</reference>
<dbReference type="SUPFAM" id="SSF56672">
    <property type="entry name" value="DNA/RNA polymerases"/>
    <property type="match status" value="1"/>
</dbReference>
<dbReference type="PANTHER" id="PTHR15503:SF22">
    <property type="entry name" value="TRANSPOSON TY3-I GAG POLYPROTEIN"/>
    <property type="match status" value="1"/>
</dbReference>
<evidence type="ECO:0000256" key="1">
    <source>
        <dbReference type="PROSITE-ProRule" id="PRU00047"/>
    </source>
</evidence>
<protein>
    <recommendedName>
        <fullName evidence="2">CCHC-type domain-containing protein</fullName>
    </recommendedName>
</protein>
<gene>
    <name evidence="3" type="ORF">PM001_LOCUS8265</name>
</gene>
<comment type="caution">
    <text evidence="3">The sequence shown here is derived from an EMBL/GenBank/DDBJ whole genome shotgun (WGS) entry which is preliminary data.</text>
</comment>
<dbReference type="Pfam" id="PF00098">
    <property type="entry name" value="zf-CCHC"/>
    <property type="match status" value="1"/>
</dbReference>
<dbReference type="Gene3D" id="4.10.60.10">
    <property type="entry name" value="Zinc finger, CCHC-type"/>
    <property type="match status" value="1"/>
</dbReference>
<dbReference type="AlphaFoldDB" id="A0AAV1TPL7"/>
<proteinExistence type="predicted"/>
<accession>A0AAV1TPL7</accession>
<evidence type="ECO:0000259" key="2">
    <source>
        <dbReference type="PROSITE" id="PS50158"/>
    </source>
</evidence>
<dbReference type="PROSITE" id="PS50158">
    <property type="entry name" value="ZF_CCHC"/>
    <property type="match status" value="1"/>
</dbReference>
<dbReference type="GO" id="GO:0008270">
    <property type="term" value="F:zinc ion binding"/>
    <property type="evidence" value="ECO:0007669"/>
    <property type="project" value="UniProtKB-KW"/>
</dbReference>
<dbReference type="PANTHER" id="PTHR15503">
    <property type="entry name" value="LDOC1 RELATED"/>
    <property type="match status" value="1"/>
</dbReference>
<dbReference type="InterPro" id="IPR001878">
    <property type="entry name" value="Znf_CCHC"/>
</dbReference>
<name>A0AAV1TPL7_9STRA</name>
<dbReference type="InterPro" id="IPR036875">
    <property type="entry name" value="Znf_CCHC_sf"/>
</dbReference>
<dbReference type="SMART" id="SM00343">
    <property type="entry name" value="ZnF_C2HC"/>
    <property type="match status" value="1"/>
</dbReference>
<dbReference type="InterPro" id="IPR021109">
    <property type="entry name" value="Peptidase_aspartic_dom_sf"/>
</dbReference>
<dbReference type="Gene3D" id="2.40.70.10">
    <property type="entry name" value="Acid Proteases"/>
    <property type="match status" value="1"/>
</dbReference>
<keyword evidence="1" id="KW-0862">Zinc</keyword>
<dbReference type="Gene3D" id="3.10.10.10">
    <property type="entry name" value="HIV Type 1 Reverse Transcriptase, subunit A, domain 1"/>
    <property type="match status" value="1"/>
</dbReference>
<organism evidence="3 4">
    <name type="scientific">Peronospora matthiolae</name>
    <dbReference type="NCBI Taxonomy" id="2874970"/>
    <lineage>
        <taxon>Eukaryota</taxon>
        <taxon>Sar</taxon>
        <taxon>Stramenopiles</taxon>
        <taxon>Oomycota</taxon>
        <taxon>Peronosporomycetes</taxon>
        <taxon>Peronosporales</taxon>
        <taxon>Peronosporaceae</taxon>
        <taxon>Peronospora</taxon>
    </lineage>
</organism>
<dbReference type="GO" id="GO:0003676">
    <property type="term" value="F:nucleic acid binding"/>
    <property type="evidence" value="ECO:0007669"/>
    <property type="project" value="InterPro"/>
</dbReference>